<name>A0A9D5C5A1_9LILI</name>
<dbReference type="PANTHER" id="PTHR31798:SF10">
    <property type="entry name" value="OS02G0822000 PROTEIN"/>
    <property type="match status" value="1"/>
</dbReference>
<dbReference type="AlphaFoldDB" id="A0A9D5C5A1"/>
<evidence type="ECO:0008006" key="3">
    <source>
        <dbReference type="Google" id="ProtNLM"/>
    </source>
</evidence>
<dbReference type="InterPro" id="IPR040420">
    <property type="entry name" value="At1g76660-like"/>
</dbReference>
<dbReference type="Proteomes" id="UP001085076">
    <property type="component" value="Miscellaneous, Linkage group lg07"/>
</dbReference>
<protein>
    <recommendedName>
        <fullName evidence="3">Hydroxyproline-rich glycoprotein family protein</fullName>
    </recommendedName>
</protein>
<dbReference type="EMBL" id="JAGGNH010000007">
    <property type="protein sequence ID" value="KAJ0966638.1"/>
    <property type="molecule type" value="Genomic_DNA"/>
</dbReference>
<sequence>MSGVNNSVETVNAAATAIISAESRVQQIAVERRRWRACFSAYWCFKPPRHNKRVNHAALVPEPILPGSEAPTPENQTNPPALALPFIAPPSSPVSFLQSESSSATLSPAGPLSRATFAAASYTPTGPASIFAIGPYAHETQLVSPPVFSTFTTEPSTASFTPPPEPLHLTTPSSPEVPFARLLTSSLNANCSKGEAYEFNSYQLYPGSPIGHLISPSSACSGTSSPFPDVEYSLSGGIFTIGEPPKILSGEGLALRKLTSLHAARNGGSLLDGQISAISPSKDATTESQNGEADANHRLSFELTAEEVALCIAKKPIFSGEFKPESRLAETAETAASYGNPDETANSSRLCVDETYHDLPERIQSSAGLQAAKEFKFDADGASSEPGVVGSDWWANKKVAGTETGPQKKWTFFPMIQPGIS</sequence>
<organism evidence="1 2">
    <name type="scientific">Dioscorea zingiberensis</name>
    <dbReference type="NCBI Taxonomy" id="325984"/>
    <lineage>
        <taxon>Eukaryota</taxon>
        <taxon>Viridiplantae</taxon>
        <taxon>Streptophyta</taxon>
        <taxon>Embryophyta</taxon>
        <taxon>Tracheophyta</taxon>
        <taxon>Spermatophyta</taxon>
        <taxon>Magnoliopsida</taxon>
        <taxon>Liliopsida</taxon>
        <taxon>Dioscoreales</taxon>
        <taxon>Dioscoreaceae</taxon>
        <taxon>Dioscorea</taxon>
    </lineage>
</organism>
<gene>
    <name evidence="1" type="ORF">J5N97_023555</name>
</gene>
<keyword evidence="2" id="KW-1185">Reference proteome</keyword>
<proteinExistence type="predicted"/>
<dbReference type="PANTHER" id="PTHR31798">
    <property type="entry name" value="HYDROXYPROLINE-RICH GLYCOPROTEIN-LIKE"/>
    <property type="match status" value="1"/>
</dbReference>
<evidence type="ECO:0000313" key="1">
    <source>
        <dbReference type="EMBL" id="KAJ0966638.1"/>
    </source>
</evidence>
<accession>A0A9D5C5A1</accession>
<reference evidence="1" key="2">
    <citation type="journal article" date="2022" name="Hortic Res">
        <title>The genome of Dioscorea zingiberensis sheds light on the biosynthesis, origin and evolution of the medicinally important diosgenin saponins.</title>
        <authorList>
            <person name="Li Y."/>
            <person name="Tan C."/>
            <person name="Li Z."/>
            <person name="Guo J."/>
            <person name="Li S."/>
            <person name="Chen X."/>
            <person name="Wang C."/>
            <person name="Dai X."/>
            <person name="Yang H."/>
            <person name="Song W."/>
            <person name="Hou L."/>
            <person name="Xu J."/>
            <person name="Tong Z."/>
            <person name="Xu A."/>
            <person name="Yuan X."/>
            <person name="Wang W."/>
            <person name="Yang Q."/>
            <person name="Chen L."/>
            <person name="Sun Z."/>
            <person name="Wang K."/>
            <person name="Pan B."/>
            <person name="Chen J."/>
            <person name="Bao Y."/>
            <person name="Liu F."/>
            <person name="Qi X."/>
            <person name="Gang D.R."/>
            <person name="Wen J."/>
            <person name="Li J."/>
        </authorList>
    </citation>
    <scope>NUCLEOTIDE SEQUENCE</scope>
    <source>
        <strain evidence="1">Dzin_1.0</strain>
    </source>
</reference>
<reference evidence="1" key="1">
    <citation type="submission" date="2021-03" db="EMBL/GenBank/DDBJ databases">
        <authorList>
            <person name="Li Z."/>
            <person name="Yang C."/>
        </authorList>
    </citation>
    <scope>NUCLEOTIDE SEQUENCE</scope>
    <source>
        <strain evidence="1">Dzin_1.0</strain>
        <tissue evidence="1">Leaf</tissue>
    </source>
</reference>
<comment type="caution">
    <text evidence="1">The sequence shown here is derived from an EMBL/GenBank/DDBJ whole genome shotgun (WGS) entry which is preliminary data.</text>
</comment>
<evidence type="ECO:0000313" key="2">
    <source>
        <dbReference type="Proteomes" id="UP001085076"/>
    </source>
</evidence>
<dbReference type="OrthoDB" id="1927968at2759"/>